<accession>U5EAB0</accession>
<sequence>MYLRPPGRMHSALPAFAGRTPVKTAFSSSSHGQRRPARRFAVRAGRVLAAAVALAAAMIVSACGNSDPLAAKGDCASDALIIGSANFPESETVANIYTEVLRINGFKVDTKFNIGSREAYIPALRQCAISLIPEYTGNLLQYLDKNATATAEPEVNAALTAALGTELAIATPAPGQDSDAVVVTRATADKWKLTSIADLAPHSAEVKFGAPAEFAQRPGGLPGLKKNYGLDIAGDAFVPIADGGGPATVRALVDGQVTAADIFTTSPAIAQNNLVVLADPKSNFAAQNVVPLFNAAKKTDKAVAVLDAVSAKLTTTELISLNTAVSGDSKIEPKAAALAWITAQGLDSPIG</sequence>
<gene>
    <name evidence="2" type="ORF">NCAST_23_00430</name>
</gene>
<dbReference type="GO" id="GO:0022857">
    <property type="term" value="F:transmembrane transporter activity"/>
    <property type="evidence" value="ECO:0007669"/>
    <property type="project" value="InterPro"/>
</dbReference>
<dbReference type="SUPFAM" id="SSF53850">
    <property type="entry name" value="Periplasmic binding protein-like II"/>
    <property type="match status" value="1"/>
</dbReference>
<comment type="caution">
    <text evidence="2">The sequence shown here is derived from an EMBL/GenBank/DDBJ whole genome shotgun (WGS) entry which is preliminary data.</text>
</comment>
<dbReference type="AlphaFoldDB" id="U5EAB0"/>
<dbReference type="Proteomes" id="UP000017048">
    <property type="component" value="Unassembled WGS sequence"/>
</dbReference>
<dbReference type="InterPro" id="IPR007210">
    <property type="entry name" value="ABC_Gly_betaine_transp_sub-bd"/>
</dbReference>
<dbReference type="STRING" id="1824.SAMN05444423_1011549"/>
<evidence type="ECO:0000313" key="3">
    <source>
        <dbReference type="Proteomes" id="UP000017048"/>
    </source>
</evidence>
<dbReference type="Pfam" id="PF04069">
    <property type="entry name" value="OpuAC"/>
    <property type="match status" value="1"/>
</dbReference>
<proteinExistence type="predicted"/>
<dbReference type="CDD" id="cd13606">
    <property type="entry name" value="PBP2_ProX_like"/>
    <property type="match status" value="1"/>
</dbReference>
<feature type="domain" description="ABC-type glycine betaine transport system substrate-binding" evidence="1">
    <location>
        <begin position="80"/>
        <end position="342"/>
    </location>
</feature>
<keyword evidence="3" id="KW-1185">Reference proteome</keyword>
<dbReference type="EMBL" id="BAFO02000023">
    <property type="protein sequence ID" value="GAD84285.1"/>
    <property type="molecule type" value="Genomic_DNA"/>
</dbReference>
<reference evidence="2 3" key="1">
    <citation type="journal article" date="2014" name="BMC Genomics">
        <title>Genome based analysis of type-I polyketide synthase and nonribosomal peptide synthetase gene clusters in seven strains of five representative Nocardia species.</title>
        <authorList>
            <person name="Komaki H."/>
            <person name="Ichikawa N."/>
            <person name="Hosoyama A."/>
            <person name="Takahashi-Nakaguchi A."/>
            <person name="Matsuzawa T."/>
            <person name="Suzuki K."/>
            <person name="Fujita N."/>
            <person name="Gonoi T."/>
        </authorList>
    </citation>
    <scope>NUCLEOTIDE SEQUENCE [LARGE SCALE GENOMIC DNA]</scope>
    <source>
        <strain evidence="2 3">NBRC 15531</strain>
    </source>
</reference>
<evidence type="ECO:0000259" key="1">
    <source>
        <dbReference type="Pfam" id="PF04069"/>
    </source>
</evidence>
<dbReference type="Gene3D" id="3.40.190.10">
    <property type="entry name" value="Periplasmic binding protein-like II"/>
    <property type="match status" value="1"/>
</dbReference>
<organism evidence="2 3">
    <name type="scientific">Nocardia asteroides NBRC 15531</name>
    <dbReference type="NCBI Taxonomy" id="1110697"/>
    <lineage>
        <taxon>Bacteria</taxon>
        <taxon>Bacillati</taxon>
        <taxon>Actinomycetota</taxon>
        <taxon>Actinomycetes</taxon>
        <taxon>Mycobacteriales</taxon>
        <taxon>Nocardiaceae</taxon>
        <taxon>Nocardia</taxon>
    </lineage>
</organism>
<evidence type="ECO:0000313" key="2">
    <source>
        <dbReference type="EMBL" id="GAD84285.1"/>
    </source>
</evidence>
<dbReference type="GO" id="GO:0043190">
    <property type="term" value="C:ATP-binding cassette (ABC) transporter complex"/>
    <property type="evidence" value="ECO:0007669"/>
    <property type="project" value="InterPro"/>
</dbReference>
<dbReference type="Gene3D" id="3.40.190.120">
    <property type="entry name" value="Osmoprotection protein (prox), domain 2"/>
    <property type="match status" value="1"/>
</dbReference>
<protein>
    <submittedName>
        <fullName evidence="2">ABC transporter substrate-binding protein</fullName>
    </submittedName>
</protein>
<name>U5EAB0_NOCAS</name>
<dbReference type="eggNOG" id="COG1732">
    <property type="taxonomic scope" value="Bacteria"/>
</dbReference>